<accession>A0A151NYD2</accession>
<evidence type="ECO:0000256" key="1">
    <source>
        <dbReference type="SAM" id="MobiDB-lite"/>
    </source>
</evidence>
<name>A0A151NYD2_ALLMI</name>
<comment type="caution">
    <text evidence="2">The sequence shown here is derived from an EMBL/GenBank/DDBJ whole genome shotgun (WGS) entry which is preliminary data.</text>
</comment>
<proteinExistence type="predicted"/>
<protein>
    <submittedName>
        <fullName evidence="2">Uncharacterized protein</fullName>
    </submittedName>
</protein>
<gene>
    <name evidence="2" type="ORF">Y1Q_0013073</name>
</gene>
<dbReference type="AlphaFoldDB" id="A0A151NYD2"/>
<dbReference type="EMBL" id="AKHW03001543">
    <property type="protein sequence ID" value="KYO41892.1"/>
    <property type="molecule type" value="Genomic_DNA"/>
</dbReference>
<dbReference type="Proteomes" id="UP000050525">
    <property type="component" value="Unassembled WGS sequence"/>
</dbReference>
<sequence>MSVDSHVKESSPSASSDPAGNLSLDRLSVGRVSLNALTLPTRCRHLTRGHLRRVNGAFVNDDFPSVELIKGGFPSPAHKFKVPRSEAMELAAPEAKWTTPGRDPPVTARIKPGVGST</sequence>
<reference evidence="2 3" key="1">
    <citation type="journal article" date="2012" name="Genome Biol.">
        <title>Sequencing three crocodilian genomes to illuminate the evolution of archosaurs and amniotes.</title>
        <authorList>
            <person name="St John J.A."/>
            <person name="Braun E.L."/>
            <person name="Isberg S.R."/>
            <person name="Miles L.G."/>
            <person name="Chong A.Y."/>
            <person name="Gongora J."/>
            <person name="Dalzell P."/>
            <person name="Moran C."/>
            <person name="Bed'hom B."/>
            <person name="Abzhanov A."/>
            <person name="Burgess S.C."/>
            <person name="Cooksey A.M."/>
            <person name="Castoe T.A."/>
            <person name="Crawford N.G."/>
            <person name="Densmore L.D."/>
            <person name="Drew J.C."/>
            <person name="Edwards S.V."/>
            <person name="Faircloth B.C."/>
            <person name="Fujita M.K."/>
            <person name="Greenwold M.J."/>
            <person name="Hoffmann F.G."/>
            <person name="Howard J.M."/>
            <person name="Iguchi T."/>
            <person name="Janes D.E."/>
            <person name="Khan S.Y."/>
            <person name="Kohno S."/>
            <person name="de Koning A.J."/>
            <person name="Lance S.L."/>
            <person name="McCarthy F.M."/>
            <person name="McCormack J.E."/>
            <person name="Merchant M.E."/>
            <person name="Peterson D.G."/>
            <person name="Pollock D.D."/>
            <person name="Pourmand N."/>
            <person name="Raney B.J."/>
            <person name="Roessler K.A."/>
            <person name="Sanford J.R."/>
            <person name="Sawyer R.H."/>
            <person name="Schmidt C.J."/>
            <person name="Triplett E.W."/>
            <person name="Tuberville T.D."/>
            <person name="Venegas-Anaya M."/>
            <person name="Howard J.T."/>
            <person name="Jarvis E.D."/>
            <person name="Guillette L.J.Jr."/>
            <person name="Glenn T.C."/>
            <person name="Green R.E."/>
            <person name="Ray D.A."/>
        </authorList>
    </citation>
    <scope>NUCLEOTIDE SEQUENCE [LARGE SCALE GENOMIC DNA]</scope>
    <source>
        <strain evidence="2">KSC_2009_1</strain>
    </source>
</reference>
<evidence type="ECO:0000313" key="3">
    <source>
        <dbReference type="Proteomes" id="UP000050525"/>
    </source>
</evidence>
<organism evidence="2 3">
    <name type="scientific">Alligator mississippiensis</name>
    <name type="common">American alligator</name>
    <dbReference type="NCBI Taxonomy" id="8496"/>
    <lineage>
        <taxon>Eukaryota</taxon>
        <taxon>Metazoa</taxon>
        <taxon>Chordata</taxon>
        <taxon>Craniata</taxon>
        <taxon>Vertebrata</taxon>
        <taxon>Euteleostomi</taxon>
        <taxon>Archelosauria</taxon>
        <taxon>Archosauria</taxon>
        <taxon>Crocodylia</taxon>
        <taxon>Alligatoridae</taxon>
        <taxon>Alligatorinae</taxon>
        <taxon>Alligator</taxon>
    </lineage>
</organism>
<feature type="region of interest" description="Disordered" evidence="1">
    <location>
        <begin position="92"/>
        <end position="117"/>
    </location>
</feature>
<keyword evidence="3" id="KW-1185">Reference proteome</keyword>
<evidence type="ECO:0000313" key="2">
    <source>
        <dbReference type="EMBL" id="KYO41892.1"/>
    </source>
</evidence>
<feature type="region of interest" description="Disordered" evidence="1">
    <location>
        <begin position="1"/>
        <end position="22"/>
    </location>
</feature>